<proteinExistence type="inferred from homology"/>
<comment type="subcellular location">
    <subcellularLocation>
        <location evidence="1">Membrane</location>
        <topology evidence="1">Multi-pass membrane protein</topology>
    </subcellularLocation>
</comment>
<evidence type="ECO:0000256" key="4">
    <source>
        <dbReference type="ARBA" id="ARBA00022692"/>
    </source>
</evidence>
<feature type="transmembrane region" description="Helical" evidence="9">
    <location>
        <begin position="154"/>
        <end position="173"/>
    </location>
</feature>
<dbReference type="FunFam" id="1.20.1250.20:FF:000313">
    <property type="entry name" value="MFS quinate transporter"/>
    <property type="match status" value="1"/>
</dbReference>
<evidence type="ECO:0000256" key="3">
    <source>
        <dbReference type="ARBA" id="ARBA00022448"/>
    </source>
</evidence>
<dbReference type="InterPro" id="IPR005828">
    <property type="entry name" value="MFS_sugar_transport-like"/>
</dbReference>
<feature type="compositionally biased region" description="Basic and acidic residues" evidence="8">
    <location>
        <begin position="21"/>
        <end position="34"/>
    </location>
</feature>
<keyword evidence="5 9" id="KW-1133">Transmembrane helix</keyword>
<protein>
    <recommendedName>
        <fullName evidence="10">Major facilitator superfamily (MFS) profile domain-containing protein</fullName>
    </recommendedName>
</protein>
<keyword evidence="12" id="KW-1185">Reference proteome</keyword>
<dbReference type="GO" id="GO:0005351">
    <property type="term" value="F:carbohydrate:proton symporter activity"/>
    <property type="evidence" value="ECO:0007669"/>
    <property type="project" value="TreeGrafter"/>
</dbReference>
<organism evidence="11 12">
    <name type="scientific">Candida metapsilosis</name>
    <dbReference type="NCBI Taxonomy" id="273372"/>
    <lineage>
        <taxon>Eukaryota</taxon>
        <taxon>Fungi</taxon>
        <taxon>Dikarya</taxon>
        <taxon>Ascomycota</taxon>
        <taxon>Saccharomycotina</taxon>
        <taxon>Pichiomycetes</taxon>
        <taxon>Debaryomycetaceae</taxon>
        <taxon>Candida/Lodderomyces clade</taxon>
        <taxon>Candida</taxon>
    </lineage>
</organism>
<feature type="transmembrane region" description="Helical" evidence="9">
    <location>
        <begin position="343"/>
        <end position="360"/>
    </location>
</feature>
<feature type="compositionally biased region" description="Acidic residues" evidence="8">
    <location>
        <begin position="626"/>
        <end position="636"/>
    </location>
</feature>
<keyword evidence="4 9" id="KW-0812">Transmembrane</keyword>
<sequence length="636" mass="70323">MGFSLSKKYGKQTVAAVDNVGSKKDQDARSEKSQDIITSEQPYPATEKKESFWSRFRFQVDTSDHPPQIFNRTLYLSIFVFGILGAGRGLDEGNISGNIALPSFKQRFGLSDKSKTEDQLANLKSNITAMVQLGSIGGAIIAMKSVDFFGRIRALQLACVLWMVGVIIEISSSSVGQLYAGRLIEGLAIGQTTSIGPVYMSEVAPSPIRGMANCIFAGAVYFGIMLSYFANYGSALHIPAEKSDGSVNDKQWRVTLSTKIIICGLTFITSFFWCVESPRWLLKHGKPQDAVDKLSKLRKLPADHPYIIAEISDINEQVMAEKEATKNSSLWTKLKQIIMVKSVLYRFVFIAGATQVLGQWSGANAVTIYASELFSLIGVTGINTLKMSAVLGVVKFVSAYLSAFFIIDILGRKRAIYIGICGQMVCLLYYAIFLTIVPQAATPGAVITGSAKRASQGALAAIFLSGTFWTVGFNSIQYLIGGEIFPLGIRSFAQSLVMILHFANQYGNSKALPKMMIAMHSYGAFYFFVGVLVLSLVWAFFLPELKGRSLESIEEVFTLPWYNLRRCNKLVPDHSQIHKVRYTNSRGNTGVDHIHFDLEKNKPSIELVEDLMKHDNNPSTSKRNDEDEDEDDEKKV</sequence>
<accession>A0A8H7ZHF5</accession>
<name>A0A8H7ZHF5_9ASCO</name>
<dbReference type="InterPro" id="IPR036259">
    <property type="entry name" value="MFS_trans_sf"/>
</dbReference>
<feature type="region of interest" description="Disordered" evidence="8">
    <location>
        <begin position="20"/>
        <end position="43"/>
    </location>
</feature>
<dbReference type="InterPro" id="IPR020846">
    <property type="entry name" value="MFS_dom"/>
</dbReference>
<dbReference type="PANTHER" id="PTHR48022:SF8">
    <property type="entry name" value="MAJOR FACILITATOR SUPERFAMILY (MFS) PROFILE DOMAIN-CONTAINING PROTEIN-RELATED"/>
    <property type="match status" value="1"/>
</dbReference>
<dbReference type="Proteomes" id="UP000669133">
    <property type="component" value="Unassembled WGS sequence"/>
</dbReference>
<evidence type="ECO:0000256" key="8">
    <source>
        <dbReference type="SAM" id="MobiDB-lite"/>
    </source>
</evidence>
<evidence type="ECO:0000259" key="10">
    <source>
        <dbReference type="PROSITE" id="PS50850"/>
    </source>
</evidence>
<dbReference type="NCBIfam" id="TIGR00879">
    <property type="entry name" value="SP"/>
    <property type="match status" value="1"/>
</dbReference>
<dbReference type="InterPro" id="IPR050360">
    <property type="entry name" value="MFS_Sugar_Transporters"/>
</dbReference>
<feature type="transmembrane region" description="Helical" evidence="9">
    <location>
        <begin position="416"/>
        <end position="437"/>
    </location>
</feature>
<dbReference type="PRINTS" id="PR00171">
    <property type="entry name" value="SUGRTRNSPORT"/>
</dbReference>
<feature type="transmembrane region" description="Helical" evidence="9">
    <location>
        <begin position="458"/>
        <end position="478"/>
    </location>
</feature>
<evidence type="ECO:0000256" key="2">
    <source>
        <dbReference type="ARBA" id="ARBA00010992"/>
    </source>
</evidence>
<feature type="domain" description="Major facilitator superfamily (MFS) profile" evidence="10">
    <location>
        <begin position="77"/>
        <end position="547"/>
    </location>
</feature>
<feature type="transmembrane region" description="Helical" evidence="9">
    <location>
        <begin position="211"/>
        <end position="232"/>
    </location>
</feature>
<dbReference type="PROSITE" id="PS00216">
    <property type="entry name" value="SUGAR_TRANSPORT_1"/>
    <property type="match status" value="1"/>
</dbReference>
<keyword evidence="6 9" id="KW-0472">Membrane</keyword>
<comment type="similarity">
    <text evidence="2 7">Belongs to the major facilitator superfamily. Sugar transporter (TC 2.A.1.1) family.</text>
</comment>
<dbReference type="GO" id="GO:0016020">
    <property type="term" value="C:membrane"/>
    <property type="evidence" value="ECO:0007669"/>
    <property type="project" value="UniProtKB-SubCell"/>
</dbReference>
<dbReference type="InterPro" id="IPR005829">
    <property type="entry name" value="Sugar_transporter_CS"/>
</dbReference>
<evidence type="ECO:0000256" key="5">
    <source>
        <dbReference type="ARBA" id="ARBA00022989"/>
    </source>
</evidence>
<gene>
    <name evidence="11" type="ORF">I9W82_003609</name>
</gene>
<feature type="region of interest" description="Disordered" evidence="8">
    <location>
        <begin position="610"/>
        <end position="636"/>
    </location>
</feature>
<evidence type="ECO:0000313" key="11">
    <source>
        <dbReference type="EMBL" id="KAG5418891.1"/>
    </source>
</evidence>
<dbReference type="PANTHER" id="PTHR48022">
    <property type="entry name" value="PLASTIDIC GLUCOSE TRANSPORTER 4"/>
    <property type="match status" value="1"/>
</dbReference>
<evidence type="ECO:0000256" key="6">
    <source>
        <dbReference type="ARBA" id="ARBA00023136"/>
    </source>
</evidence>
<dbReference type="RefSeq" id="XP_067548007.1">
    <property type="nucleotide sequence ID" value="XM_067692593.1"/>
</dbReference>
<dbReference type="PROSITE" id="PS00217">
    <property type="entry name" value="SUGAR_TRANSPORT_2"/>
    <property type="match status" value="1"/>
</dbReference>
<feature type="transmembrane region" description="Helical" evidence="9">
    <location>
        <begin position="252"/>
        <end position="275"/>
    </location>
</feature>
<keyword evidence="3 7" id="KW-0813">Transport</keyword>
<dbReference type="Pfam" id="PF00083">
    <property type="entry name" value="Sugar_tr"/>
    <property type="match status" value="1"/>
</dbReference>
<reference evidence="11 12" key="1">
    <citation type="submission" date="2020-12" db="EMBL/GenBank/DDBJ databases">
        <title>Effect of drift, selection, and recombination on the evolution of hybrid genomes in Candida yeast pathogens.</title>
        <authorList>
            <person name="Mixao V."/>
            <person name="Ksiezopolska E."/>
            <person name="Saus E."/>
            <person name="Boekhout T."/>
            <person name="Gacser A."/>
            <person name="Gabaldon T."/>
        </authorList>
    </citation>
    <scope>NUCLEOTIDE SEQUENCE [LARGE SCALE GENOMIC DNA]</scope>
    <source>
        <strain evidence="11 12">BP57</strain>
    </source>
</reference>
<dbReference type="GeneID" id="93652238"/>
<dbReference type="OrthoDB" id="508119at2759"/>
<evidence type="ECO:0000256" key="1">
    <source>
        <dbReference type="ARBA" id="ARBA00004141"/>
    </source>
</evidence>
<dbReference type="Gene3D" id="1.20.1250.20">
    <property type="entry name" value="MFS general substrate transporter like domains"/>
    <property type="match status" value="1"/>
</dbReference>
<feature type="transmembrane region" description="Helical" evidence="9">
    <location>
        <begin position="392"/>
        <end position="410"/>
    </location>
</feature>
<dbReference type="PROSITE" id="PS50850">
    <property type="entry name" value="MFS"/>
    <property type="match status" value="1"/>
</dbReference>
<feature type="transmembrane region" description="Helical" evidence="9">
    <location>
        <begin position="366"/>
        <end position="385"/>
    </location>
</feature>
<evidence type="ECO:0000313" key="12">
    <source>
        <dbReference type="Proteomes" id="UP000669133"/>
    </source>
</evidence>
<dbReference type="SUPFAM" id="SSF103473">
    <property type="entry name" value="MFS general substrate transporter"/>
    <property type="match status" value="1"/>
</dbReference>
<dbReference type="EMBL" id="JAEOAQ010000004">
    <property type="protein sequence ID" value="KAG5418891.1"/>
    <property type="molecule type" value="Genomic_DNA"/>
</dbReference>
<feature type="transmembrane region" description="Helical" evidence="9">
    <location>
        <begin position="484"/>
        <end position="503"/>
    </location>
</feature>
<feature type="transmembrane region" description="Helical" evidence="9">
    <location>
        <begin position="524"/>
        <end position="542"/>
    </location>
</feature>
<comment type="caution">
    <text evidence="11">The sequence shown here is derived from an EMBL/GenBank/DDBJ whole genome shotgun (WGS) entry which is preliminary data.</text>
</comment>
<dbReference type="AlphaFoldDB" id="A0A8H7ZHF5"/>
<dbReference type="InterPro" id="IPR003663">
    <property type="entry name" value="Sugar/inositol_transpt"/>
</dbReference>
<evidence type="ECO:0000256" key="7">
    <source>
        <dbReference type="RuleBase" id="RU003346"/>
    </source>
</evidence>
<evidence type="ECO:0000256" key="9">
    <source>
        <dbReference type="SAM" id="Phobius"/>
    </source>
</evidence>